<keyword evidence="3" id="KW-1185">Reference proteome</keyword>
<feature type="region of interest" description="Disordered" evidence="1">
    <location>
        <begin position="16"/>
        <end position="53"/>
    </location>
</feature>
<evidence type="ECO:0000313" key="2">
    <source>
        <dbReference type="EMBL" id="GES38797.1"/>
    </source>
</evidence>
<organism evidence="2 3">
    <name type="scientific">Rhodococcus aetherivorans</name>
    <dbReference type="NCBI Taxonomy" id="191292"/>
    <lineage>
        <taxon>Bacteria</taxon>
        <taxon>Bacillati</taxon>
        <taxon>Actinomycetota</taxon>
        <taxon>Actinomycetes</taxon>
        <taxon>Mycobacteriales</taxon>
        <taxon>Nocardiaceae</taxon>
        <taxon>Rhodococcus</taxon>
    </lineage>
</organism>
<gene>
    <name evidence="2" type="ORF">RAJCM14343_4065</name>
</gene>
<evidence type="ECO:0000313" key="3">
    <source>
        <dbReference type="Proteomes" id="UP000325466"/>
    </source>
</evidence>
<feature type="compositionally biased region" description="Basic residues" evidence="1">
    <location>
        <begin position="38"/>
        <end position="47"/>
    </location>
</feature>
<name>A0ABQ0YQC2_9NOCA</name>
<sequence length="53" mass="6163">MSILTRERCAYQFERYRSPPSERSAVGSAGGEPPLHEVHRRLPRRLHTGFTLR</sequence>
<reference evidence="2 3" key="1">
    <citation type="journal article" date="2018" name="Biodegradation">
        <title>1,4-Dioxane degradation characteristics of Rhodococcus aetherivorans JCM 14343.</title>
        <authorList>
            <person name="Inoue D."/>
            <person name="Tsunoda T."/>
            <person name="Yamamoto N."/>
            <person name="Ike M."/>
            <person name="Sei K."/>
        </authorList>
    </citation>
    <scope>NUCLEOTIDE SEQUENCE [LARGE SCALE GENOMIC DNA]</scope>
    <source>
        <strain evidence="2 3">JCM 14343</strain>
    </source>
</reference>
<dbReference type="Proteomes" id="UP000325466">
    <property type="component" value="Unassembled WGS sequence"/>
</dbReference>
<protein>
    <submittedName>
        <fullName evidence="2">Uncharacterized protein</fullName>
    </submittedName>
</protein>
<proteinExistence type="predicted"/>
<comment type="caution">
    <text evidence="2">The sequence shown here is derived from an EMBL/GenBank/DDBJ whole genome shotgun (WGS) entry which is preliminary data.</text>
</comment>
<evidence type="ECO:0000256" key="1">
    <source>
        <dbReference type="SAM" id="MobiDB-lite"/>
    </source>
</evidence>
<accession>A0ABQ0YQC2</accession>
<dbReference type="EMBL" id="BLAH01000103">
    <property type="protein sequence ID" value="GES38797.1"/>
    <property type="molecule type" value="Genomic_DNA"/>
</dbReference>